<reference evidence="6" key="1">
    <citation type="submission" date="2016-11" db="EMBL/GenBank/DDBJ databases">
        <authorList>
            <person name="Varghese N."/>
            <person name="Submissions S."/>
        </authorList>
    </citation>
    <scope>NUCLEOTIDE SEQUENCE [LARGE SCALE GENOMIC DNA]</scope>
    <source>
        <strain evidence="6">DSM 12395</strain>
    </source>
</reference>
<dbReference type="EMBL" id="FQUY01000064">
    <property type="protein sequence ID" value="SHF67723.1"/>
    <property type="molecule type" value="Genomic_DNA"/>
</dbReference>
<comment type="similarity">
    <text evidence="1">Belongs to the IS21/IS1162 putative ATP-binding protein family.</text>
</comment>
<gene>
    <name evidence="5" type="ORF">SAMN02745133_03213</name>
</gene>
<proteinExistence type="inferred from homology"/>
<dbReference type="Gene3D" id="3.40.50.300">
    <property type="entry name" value="P-loop containing nucleotide triphosphate hydrolases"/>
    <property type="match status" value="1"/>
</dbReference>
<keyword evidence="3" id="KW-0067">ATP-binding</keyword>
<dbReference type="NCBIfam" id="NF038214">
    <property type="entry name" value="IS21_help_AAA"/>
    <property type="match status" value="1"/>
</dbReference>
<sequence length="258" mass="30087">MNIMTVSHYLKELRLPAAAKALSDLLRETQDRDFNHLEFLSALLRYELDQREENTVARRIKQARFPQVKNLETFDFSLIPSVSKTRILALTQGQYIEEKRHIIFMGNSGTGKTHLATALGLAACQQGRKVRFYQAARWVEELVTAREEHRLLKLEKEWMRDELVILDELGYIPFSKTGAELLFQFCSTRHELGSIIVITNLDFEKWPEVFEDVRMTEALIDRLTHRADIHLMNGESYRFCETLQQRSIANTSQQLNNE</sequence>
<dbReference type="InterPro" id="IPR027417">
    <property type="entry name" value="P-loop_NTPase"/>
</dbReference>
<dbReference type="InterPro" id="IPR003593">
    <property type="entry name" value="AAA+_ATPase"/>
</dbReference>
<dbReference type="SMART" id="SM00382">
    <property type="entry name" value="AAA"/>
    <property type="match status" value="1"/>
</dbReference>
<dbReference type="AlphaFoldDB" id="A0A1M5DL69"/>
<protein>
    <submittedName>
        <fullName evidence="5">DNA replication protein DnaC</fullName>
    </submittedName>
</protein>
<evidence type="ECO:0000256" key="1">
    <source>
        <dbReference type="ARBA" id="ARBA00008059"/>
    </source>
</evidence>
<name>A0A1M5DL69_9FIRM</name>
<keyword evidence="2" id="KW-0547">Nucleotide-binding</keyword>
<evidence type="ECO:0000256" key="2">
    <source>
        <dbReference type="ARBA" id="ARBA00022741"/>
    </source>
</evidence>
<dbReference type="RefSeq" id="WP_143157129.1">
    <property type="nucleotide sequence ID" value="NZ_FQUY01000064.1"/>
</dbReference>
<dbReference type="GO" id="GO:0006260">
    <property type="term" value="P:DNA replication"/>
    <property type="evidence" value="ECO:0007669"/>
    <property type="project" value="TreeGrafter"/>
</dbReference>
<evidence type="ECO:0000313" key="5">
    <source>
        <dbReference type="EMBL" id="SHF67723.1"/>
    </source>
</evidence>
<keyword evidence="6" id="KW-1185">Reference proteome</keyword>
<evidence type="ECO:0000313" key="6">
    <source>
        <dbReference type="Proteomes" id="UP000184148"/>
    </source>
</evidence>
<feature type="domain" description="AAA+ ATPase" evidence="4">
    <location>
        <begin position="98"/>
        <end position="233"/>
    </location>
</feature>
<dbReference type="Pfam" id="PF01695">
    <property type="entry name" value="IstB_IS21"/>
    <property type="match status" value="1"/>
</dbReference>
<dbReference type="OrthoDB" id="9776217at2"/>
<evidence type="ECO:0000256" key="3">
    <source>
        <dbReference type="ARBA" id="ARBA00022840"/>
    </source>
</evidence>
<dbReference type="Proteomes" id="UP000184148">
    <property type="component" value="Unassembled WGS sequence"/>
</dbReference>
<dbReference type="STRING" id="1121429.SAMN02745133_03213"/>
<dbReference type="PANTHER" id="PTHR30050:SF4">
    <property type="entry name" value="ATP-BINDING PROTEIN RV3427C IN INSERTION SEQUENCE-RELATED"/>
    <property type="match status" value="1"/>
</dbReference>
<dbReference type="InterPro" id="IPR002611">
    <property type="entry name" value="IstB_ATP-bd"/>
</dbReference>
<dbReference type="SUPFAM" id="SSF52540">
    <property type="entry name" value="P-loop containing nucleoside triphosphate hydrolases"/>
    <property type="match status" value="1"/>
</dbReference>
<dbReference type="InterPro" id="IPR047661">
    <property type="entry name" value="IstB"/>
</dbReference>
<dbReference type="InterPro" id="IPR028350">
    <property type="entry name" value="DNAC/IstB-like"/>
</dbReference>
<dbReference type="CDD" id="cd00009">
    <property type="entry name" value="AAA"/>
    <property type="match status" value="1"/>
</dbReference>
<evidence type="ECO:0000259" key="4">
    <source>
        <dbReference type="SMART" id="SM00382"/>
    </source>
</evidence>
<dbReference type="PIRSF" id="PIRSF003073">
    <property type="entry name" value="DNAC_TnpB_IstB"/>
    <property type="match status" value="1"/>
</dbReference>
<dbReference type="PANTHER" id="PTHR30050">
    <property type="entry name" value="CHROMOSOMAL REPLICATION INITIATOR PROTEIN DNAA"/>
    <property type="match status" value="1"/>
</dbReference>
<accession>A0A1M5DL69</accession>
<organism evidence="5 6">
    <name type="scientific">Desulforamulus putei DSM 12395</name>
    <dbReference type="NCBI Taxonomy" id="1121429"/>
    <lineage>
        <taxon>Bacteria</taxon>
        <taxon>Bacillati</taxon>
        <taxon>Bacillota</taxon>
        <taxon>Clostridia</taxon>
        <taxon>Eubacteriales</taxon>
        <taxon>Peptococcaceae</taxon>
        <taxon>Desulforamulus</taxon>
    </lineage>
</organism>
<dbReference type="GO" id="GO:0005524">
    <property type="term" value="F:ATP binding"/>
    <property type="evidence" value="ECO:0007669"/>
    <property type="project" value="UniProtKB-KW"/>
</dbReference>